<dbReference type="Gene3D" id="3.40.50.300">
    <property type="entry name" value="P-loop containing nucleotide triphosphate hydrolases"/>
    <property type="match status" value="1"/>
</dbReference>
<feature type="domain" description="Thymidylate kinase-like" evidence="8">
    <location>
        <begin position="11"/>
        <end position="193"/>
    </location>
</feature>
<evidence type="ECO:0000313" key="10">
    <source>
        <dbReference type="Proteomes" id="UP000178162"/>
    </source>
</evidence>
<dbReference type="InterPro" id="IPR039430">
    <property type="entry name" value="Thymidylate_kin-like_dom"/>
</dbReference>
<dbReference type="EC" id="2.7.4.9" evidence="7"/>
<protein>
    <recommendedName>
        <fullName evidence="7">Thymidylate kinase</fullName>
        <ecNumber evidence="7">2.7.4.9</ecNumber>
    </recommendedName>
    <alternativeName>
        <fullName evidence="7">dTMP kinase</fullName>
    </alternativeName>
</protein>
<evidence type="ECO:0000259" key="8">
    <source>
        <dbReference type="Pfam" id="PF02223"/>
    </source>
</evidence>
<comment type="catalytic activity">
    <reaction evidence="7">
        <text>dTMP + ATP = dTDP + ADP</text>
        <dbReference type="Rhea" id="RHEA:13517"/>
        <dbReference type="ChEBI" id="CHEBI:30616"/>
        <dbReference type="ChEBI" id="CHEBI:58369"/>
        <dbReference type="ChEBI" id="CHEBI:63528"/>
        <dbReference type="ChEBI" id="CHEBI:456216"/>
        <dbReference type="EC" id="2.7.4.9"/>
    </reaction>
</comment>
<dbReference type="GO" id="GO:0006233">
    <property type="term" value="P:dTDP biosynthetic process"/>
    <property type="evidence" value="ECO:0007669"/>
    <property type="project" value="InterPro"/>
</dbReference>
<accession>A0A1G1WDU1</accession>
<keyword evidence="3 7" id="KW-0545">Nucleotide biosynthesis</keyword>
<evidence type="ECO:0000256" key="3">
    <source>
        <dbReference type="ARBA" id="ARBA00022727"/>
    </source>
</evidence>
<feature type="binding site" evidence="7">
    <location>
        <begin position="13"/>
        <end position="20"/>
    </location>
    <ligand>
        <name>ATP</name>
        <dbReference type="ChEBI" id="CHEBI:30616"/>
    </ligand>
</feature>
<comment type="function">
    <text evidence="7">Phosphorylation of dTMP to form dTDP in both de novo and salvage pathways of dTTP synthesis.</text>
</comment>
<dbReference type="GO" id="GO:0005524">
    <property type="term" value="F:ATP binding"/>
    <property type="evidence" value="ECO:0007669"/>
    <property type="project" value="UniProtKB-UniRule"/>
</dbReference>
<organism evidence="9 10">
    <name type="scientific">Candidatus Woykebacteria bacterium RBG_16_39_9b</name>
    <dbReference type="NCBI Taxonomy" id="1802595"/>
    <lineage>
        <taxon>Bacteria</taxon>
        <taxon>Candidatus Woykeibacteriota</taxon>
    </lineage>
</organism>
<evidence type="ECO:0000256" key="2">
    <source>
        <dbReference type="ARBA" id="ARBA00022679"/>
    </source>
</evidence>
<reference evidence="9 10" key="1">
    <citation type="journal article" date="2016" name="Nat. Commun.">
        <title>Thousands of microbial genomes shed light on interconnected biogeochemical processes in an aquifer system.</title>
        <authorList>
            <person name="Anantharaman K."/>
            <person name="Brown C.T."/>
            <person name="Hug L.A."/>
            <person name="Sharon I."/>
            <person name="Castelle C.J."/>
            <person name="Probst A.J."/>
            <person name="Thomas B.C."/>
            <person name="Singh A."/>
            <person name="Wilkins M.J."/>
            <person name="Karaoz U."/>
            <person name="Brodie E.L."/>
            <person name="Williams K.H."/>
            <person name="Hubbard S.S."/>
            <person name="Banfield J.F."/>
        </authorList>
    </citation>
    <scope>NUCLEOTIDE SEQUENCE [LARGE SCALE GENOMIC DNA]</scope>
</reference>
<evidence type="ECO:0000256" key="4">
    <source>
        <dbReference type="ARBA" id="ARBA00022741"/>
    </source>
</evidence>
<dbReference type="CDD" id="cd01672">
    <property type="entry name" value="TMPK"/>
    <property type="match status" value="1"/>
</dbReference>
<comment type="similarity">
    <text evidence="1 7">Belongs to the thymidylate kinase family.</text>
</comment>
<gene>
    <name evidence="7" type="primary">tmk</name>
    <name evidence="9" type="ORF">A2134_01730</name>
</gene>
<dbReference type="InterPro" id="IPR018094">
    <property type="entry name" value="Thymidylate_kinase"/>
</dbReference>
<dbReference type="PANTHER" id="PTHR10344">
    <property type="entry name" value="THYMIDYLATE KINASE"/>
    <property type="match status" value="1"/>
</dbReference>
<evidence type="ECO:0000256" key="5">
    <source>
        <dbReference type="ARBA" id="ARBA00022777"/>
    </source>
</evidence>
<keyword evidence="2 7" id="KW-0808">Transferase</keyword>
<dbReference type="Proteomes" id="UP000178162">
    <property type="component" value="Unassembled WGS sequence"/>
</dbReference>
<dbReference type="EMBL" id="MHCR01000006">
    <property type="protein sequence ID" value="OGY25862.1"/>
    <property type="molecule type" value="Genomic_DNA"/>
</dbReference>
<dbReference type="InterPro" id="IPR027417">
    <property type="entry name" value="P-loop_NTPase"/>
</dbReference>
<dbReference type="AlphaFoldDB" id="A0A1G1WDU1"/>
<dbReference type="GO" id="GO:0006235">
    <property type="term" value="P:dTTP biosynthetic process"/>
    <property type="evidence" value="ECO:0007669"/>
    <property type="project" value="UniProtKB-UniRule"/>
</dbReference>
<dbReference type="STRING" id="1802595.A2134_01730"/>
<evidence type="ECO:0000256" key="1">
    <source>
        <dbReference type="ARBA" id="ARBA00009776"/>
    </source>
</evidence>
<dbReference type="SUPFAM" id="SSF52540">
    <property type="entry name" value="P-loop containing nucleoside triphosphate hydrolases"/>
    <property type="match status" value="1"/>
</dbReference>
<evidence type="ECO:0000313" key="9">
    <source>
        <dbReference type="EMBL" id="OGY25862.1"/>
    </source>
</evidence>
<sequence length="222" mass="25890">MKRKTGKLIVFEGIDGSGKTTQLGLLREYLNERNIPNETIDFPRYWDSFHGRTISRYLKGEFGDVDSVSPYLISLAYSLDRATAKKEMKAWLREGKIILANRYATSNMAHQAAKLPDRKKEDFLSWLQELEYRVNKIPKEDLVIYLHVPVGVAKTLLVKRGGRDIHEKKFEFLTNSEVMYKKLSRRFKHWVKIDCVDKIGMLLTKEAIHKKVLSAFKNERII</sequence>
<dbReference type="GO" id="GO:0006227">
    <property type="term" value="P:dUDP biosynthetic process"/>
    <property type="evidence" value="ECO:0007669"/>
    <property type="project" value="TreeGrafter"/>
</dbReference>
<keyword evidence="5 7" id="KW-0418">Kinase</keyword>
<dbReference type="PANTHER" id="PTHR10344:SF1">
    <property type="entry name" value="THYMIDYLATE KINASE"/>
    <property type="match status" value="1"/>
</dbReference>
<dbReference type="GO" id="GO:0004798">
    <property type="term" value="F:dTMP kinase activity"/>
    <property type="evidence" value="ECO:0007669"/>
    <property type="project" value="UniProtKB-UniRule"/>
</dbReference>
<dbReference type="HAMAP" id="MF_00165">
    <property type="entry name" value="Thymidylate_kinase"/>
    <property type="match status" value="1"/>
</dbReference>
<dbReference type="Pfam" id="PF02223">
    <property type="entry name" value="Thymidylate_kin"/>
    <property type="match status" value="1"/>
</dbReference>
<proteinExistence type="inferred from homology"/>
<evidence type="ECO:0000256" key="6">
    <source>
        <dbReference type="ARBA" id="ARBA00022840"/>
    </source>
</evidence>
<name>A0A1G1WDU1_9BACT</name>
<comment type="caution">
    <text evidence="9">The sequence shown here is derived from an EMBL/GenBank/DDBJ whole genome shotgun (WGS) entry which is preliminary data.</text>
</comment>
<keyword evidence="6 7" id="KW-0067">ATP-binding</keyword>
<evidence type="ECO:0000256" key="7">
    <source>
        <dbReference type="HAMAP-Rule" id="MF_00165"/>
    </source>
</evidence>
<dbReference type="GO" id="GO:0005737">
    <property type="term" value="C:cytoplasm"/>
    <property type="evidence" value="ECO:0007669"/>
    <property type="project" value="TreeGrafter"/>
</dbReference>
<keyword evidence="4 7" id="KW-0547">Nucleotide-binding</keyword>